<accession>S8BZJ6</accession>
<feature type="compositionally biased region" description="Low complexity" evidence="1">
    <location>
        <begin position="299"/>
        <end position="321"/>
    </location>
</feature>
<feature type="compositionally biased region" description="Low complexity" evidence="1">
    <location>
        <begin position="163"/>
        <end position="181"/>
    </location>
</feature>
<feature type="compositionally biased region" description="Low complexity" evidence="1">
    <location>
        <begin position="594"/>
        <end position="610"/>
    </location>
</feature>
<feature type="compositionally biased region" description="Basic and acidic residues" evidence="1">
    <location>
        <begin position="544"/>
        <end position="556"/>
    </location>
</feature>
<feature type="region of interest" description="Disordered" evidence="1">
    <location>
        <begin position="353"/>
        <end position="431"/>
    </location>
</feature>
<evidence type="ECO:0000256" key="1">
    <source>
        <dbReference type="SAM" id="MobiDB-lite"/>
    </source>
</evidence>
<gene>
    <name evidence="2" type="ORF">H072_5308</name>
</gene>
<proteinExistence type="predicted"/>
<comment type="caution">
    <text evidence="2">The sequence shown here is derived from an EMBL/GenBank/DDBJ whole genome shotgun (WGS) entry which is preliminary data.</text>
</comment>
<feature type="compositionally biased region" description="Polar residues" evidence="1">
    <location>
        <begin position="470"/>
        <end position="491"/>
    </location>
</feature>
<evidence type="ECO:0000313" key="3">
    <source>
        <dbReference type="Proteomes" id="UP000015100"/>
    </source>
</evidence>
<feature type="compositionally biased region" description="Low complexity" evidence="1">
    <location>
        <begin position="91"/>
        <end position="115"/>
    </location>
</feature>
<keyword evidence="3" id="KW-1185">Reference proteome</keyword>
<feature type="compositionally biased region" description="Low complexity" evidence="1">
    <location>
        <begin position="216"/>
        <end position="263"/>
    </location>
</feature>
<feature type="compositionally biased region" description="Basic and acidic residues" evidence="1">
    <location>
        <begin position="691"/>
        <end position="708"/>
    </location>
</feature>
<evidence type="ECO:0000313" key="2">
    <source>
        <dbReference type="EMBL" id="EPS40807.1"/>
    </source>
</evidence>
<protein>
    <submittedName>
        <fullName evidence="2">Uncharacterized protein</fullName>
    </submittedName>
</protein>
<dbReference type="HOGENOM" id="CLU_335221_0_0_1"/>
<feature type="compositionally biased region" description="Low complexity" evidence="1">
    <location>
        <begin position="139"/>
        <end position="155"/>
    </location>
</feature>
<feature type="region of interest" description="Disordered" evidence="1">
    <location>
        <begin position="453"/>
        <end position="563"/>
    </location>
</feature>
<feature type="compositionally biased region" description="Basic and acidic residues" evidence="1">
    <location>
        <begin position="25"/>
        <end position="34"/>
    </location>
</feature>
<reference evidence="3" key="2">
    <citation type="submission" date="2013-04" db="EMBL/GenBank/DDBJ databases">
        <title>Genomic mechanisms accounting for the adaptation to parasitism in nematode-trapping fungi.</title>
        <authorList>
            <person name="Ahren D.G."/>
        </authorList>
    </citation>
    <scope>NUCLEOTIDE SEQUENCE [LARGE SCALE GENOMIC DNA]</scope>
    <source>
        <strain evidence="3">CBS 200.50</strain>
    </source>
</reference>
<feature type="region of interest" description="Disordered" evidence="1">
    <location>
        <begin position="1"/>
        <end position="44"/>
    </location>
</feature>
<feature type="compositionally biased region" description="Acidic residues" evidence="1">
    <location>
        <begin position="492"/>
        <end position="503"/>
    </location>
</feature>
<feature type="compositionally biased region" description="Basic and acidic residues" evidence="1">
    <location>
        <begin position="613"/>
        <end position="627"/>
    </location>
</feature>
<dbReference type="OMA" id="TSWFESD"/>
<dbReference type="Proteomes" id="UP000015100">
    <property type="component" value="Unassembled WGS sequence"/>
</dbReference>
<organism evidence="2 3">
    <name type="scientific">Dactylellina haptotyla (strain CBS 200.50)</name>
    <name type="common">Nematode-trapping fungus</name>
    <name type="synonym">Monacrosporium haptotylum</name>
    <dbReference type="NCBI Taxonomy" id="1284197"/>
    <lineage>
        <taxon>Eukaryota</taxon>
        <taxon>Fungi</taxon>
        <taxon>Dikarya</taxon>
        <taxon>Ascomycota</taxon>
        <taxon>Pezizomycotina</taxon>
        <taxon>Orbiliomycetes</taxon>
        <taxon>Orbiliales</taxon>
        <taxon>Orbiliaceae</taxon>
        <taxon>Dactylellina</taxon>
    </lineage>
</organism>
<feature type="compositionally biased region" description="Basic residues" evidence="1">
    <location>
        <begin position="185"/>
        <end position="197"/>
    </location>
</feature>
<name>S8BZJ6_DACHA</name>
<feature type="region of interest" description="Disordered" evidence="1">
    <location>
        <begin position="594"/>
        <end position="630"/>
    </location>
</feature>
<dbReference type="AlphaFoldDB" id="S8BZJ6"/>
<reference evidence="2 3" key="1">
    <citation type="journal article" date="2013" name="PLoS Genet.">
        <title>Genomic mechanisms accounting for the adaptation to parasitism in nematode-trapping fungi.</title>
        <authorList>
            <person name="Meerupati T."/>
            <person name="Andersson K.M."/>
            <person name="Friman E."/>
            <person name="Kumar D."/>
            <person name="Tunlid A."/>
            <person name="Ahren D."/>
        </authorList>
    </citation>
    <scope>NUCLEOTIDE SEQUENCE [LARGE SCALE GENOMIC DNA]</scope>
    <source>
        <strain evidence="2 3">CBS 200.50</strain>
    </source>
</reference>
<dbReference type="OrthoDB" id="5376715at2759"/>
<feature type="region of interest" description="Disordered" evidence="1">
    <location>
        <begin position="691"/>
        <end position="715"/>
    </location>
</feature>
<feature type="region of interest" description="Disordered" evidence="1">
    <location>
        <begin position="91"/>
        <end position="328"/>
    </location>
</feature>
<dbReference type="EMBL" id="AQGS01000274">
    <property type="protein sequence ID" value="EPS40807.1"/>
    <property type="molecule type" value="Genomic_DNA"/>
</dbReference>
<sequence length="946" mass="102305">MANLNPKSIRRESVVASKNSPRSNPPERKQENKQQKATPATGQAPDLAAAAGGLCYFEVEGVIMVFNPDFNFGDVVSKRSNNEDVHIGGSTVAAPARAPAANASTSTSTSTSWFESDSESPANDKKHRMPLAKIEERPSNANPKNPSSSSSSGPSMSPPVPPRSSSKRMSTTSSSSSSASDSHSHSHSRSRQPKPIRKVSPFPKRTSATEPPKPPQLQQLQQLQTNSANSVNNANNTNNNAKNNLLLTELLLSNSNSNSSLNSKAGSKDGTSRFRHRPASAAAPVYDKEQQKKILSSIINPKKYPSPYSSTNSSSSTIKPVVPSPVPSPLEQVPVINYTTSANPRKIRPKLQLRTASEDNTAAPVGTDSAVVYAPPIPPKSSERRIPSAGKEQARSTETPAPSPPPASAVSHLTPESDTSRHAGTAQQVRIGTKLPLQSLLLSPLGAKRNRLSANLKSPQGGSSSSSSGTDTPNNSNMNSACSSRSGPTQTEELDKEEAEELADMVSTTQLVGPASGRDSQPGGPSSRPVSRFRRFSLAYLSGSEHDYDGGSEHSSSRSPLRSWRSWSNRSSIVSFSSSNNRLSRNRYSAVSIATTSQGTSSSSSAASNSGLEQHHSNPESVDDPRRPSLSCSSVAELSWKQVPPQTYAHLMSSRRNSVVTATTRTQQWQYSQTLTQTYTATATTLTAPEPIKEDTPSVKSAKSEHSDTSSVHSLNERVYTVETPLLEREDPFTAFYNATRPKAAHIASQETETVREAEKQEKEKKVLRRIANGGFFDSEDDSESDGDLFVNSNAAEWWMSGIEEVPEEEEEWEIPRVPSLEFDTPTNRVSSISTGTTLTSDELHPSTPTAAEIAHYRKITEMAMTGKQEKRRSRRRTASSECLIMMDAVEGLRTMYLEDTPDECAVDEDEDGGVLGSKRNTAILPLEPVRRLSLLAVPNRSSRRL</sequence>